<feature type="chain" id="PRO_5045919122" description="Lipoprotein LpqN" evidence="1">
    <location>
        <begin position="29"/>
        <end position="180"/>
    </location>
</feature>
<reference evidence="2 3" key="1">
    <citation type="submission" date="2021-01" db="EMBL/GenBank/DDBJ databases">
        <title>Draft genome sequence of Micromonospora sp. strain STR1s_6.</title>
        <authorList>
            <person name="Karlyshev A."/>
            <person name="Jawad R."/>
        </authorList>
    </citation>
    <scope>NUCLEOTIDE SEQUENCE [LARGE SCALE GENOMIC DNA]</scope>
    <source>
        <strain evidence="2 3">STR1S-6</strain>
    </source>
</reference>
<evidence type="ECO:0008006" key="4">
    <source>
        <dbReference type="Google" id="ProtNLM"/>
    </source>
</evidence>
<accession>A0ABS1YJG3</accession>
<evidence type="ECO:0000256" key="1">
    <source>
        <dbReference type="SAM" id="SignalP"/>
    </source>
</evidence>
<feature type="signal peptide" evidence="1">
    <location>
        <begin position="1"/>
        <end position="28"/>
    </location>
</feature>
<dbReference type="Proteomes" id="UP000622245">
    <property type="component" value="Unassembled WGS sequence"/>
</dbReference>
<evidence type="ECO:0000313" key="2">
    <source>
        <dbReference type="EMBL" id="MBM0277575.1"/>
    </source>
</evidence>
<dbReference type="RefSeq" id="WP_203149998.1">
    <property type="nucleotide sequence ID" value="NZ_JAEVHL010000110.1"/>
</dbReference>
<protein>
    <recommendedName>
        <fullName evidence="4">Lipoprotein LpqN</fullName>
    </recommendedName>
</protein>
<proteinExistence type="predicted"/>
<comment type="caution">
    <text evidence="2">The sequence shown here is derived from an EMBL/GenBank/DDBJ whole genome shotgun (WGS) entry which is preliminary data.</text>
</comment>
<name>A0ABS1YJG3_9ACTN</name>
<dbReference type="PROSITE" id="PS51257">
    <property type="entry name" value="PROKAR_LIPOPROTEIN"/>
    <property type="match status" value="1"/>
</dbReference>
<evidence type="ECO:0000313" key="3">
    <source>
        <dbReference type="Proteomes" id="UP000622245"/>
    </source>
</evidence>
<organism evidence="2 3">
    <name type="scientific">Micromonospora tarensis</name>
    <dbReference type="NCBI Taxonomy" id="2806100"/>
    <lineage>
        <taxon>Bacteria</taxon>
        <taxon>Bacillati</taxon>
        <taxon>Actinomycetota</taxon>
        <taxon>Actinomycetes</taxon>
        <taxon>Micromonosporales</taxon>
        <taxon>Micromonosporaceae</taxon>
        <taxon>Micromonospora</taxon>
    </lineage>
</organism>
<keyword evidence="3" id="KW-1185">Reference proteome</keyword>
<keyword evidence="1" id="KW-0732">Signal</keyword>
<sequence length="180" mass="19298">MAARMLMKAPRIFASLAAAMLVSAGLTACTPVIKGITGVTVDADGQPLAVLAWCADRPPEVVVFFAERDSISPSPSDAPTSASWPYWPGRDYAVPRAATSPTTVRLEGFLPDPAPRPYPAFRMYGVGSNNSFTMRSVTFWLAELEGLRPGSVLITEIVENGEARRSVSMEEFAGLGKDEC</sequence>
<gene>
    <name evidence="2" type="ORF">JM949_20420</name>
</gene>
<dbReference type="EMBL" id="JAEVHL010000110">
    <property type="protein sequence ID" value="MBM0277575.1"/>
    <property type="molecule type" value="Genomic_DNA"/>
</dbReference>